<dbReference type="PROSITE" id="PS50157">
    <property type="entry name" value="ZINC_FINGER_C2H2_2"/>
    <property type="match status" value="1"/>
</dbReference>
<dbReference type="PROSITE" id="PS00028">
    <property type="entry name" value="ZINC_FINGER_C2H2_1"/>
    <property type="match status" value="1"/>
</dbReference>
<sequence length="634" mass="71727">MSNSDNTAKKINIPNGVKLRDCRVVILRTICELCGKYFKCETDLNMHITMKHQAHGKIPITTVEGTSCAEVELWNKPTECLNYITDSHGNFVTKVHKKISLILKIGEEIVSKIALKRKHLKKKRLGTCIQNKLHHDTKLIIDNDVYENVSCIDPAVFVNSPYQCRNSVHALQSPNRYLASNIVAGKQAIRGKSITQGENYVSNELKKSCALSTSVECDIHNVQCKEVPFKTNLTFVNEEINLHEQNITKNSNSTELSSIHSNNVSVLNETCHKLQLTGTSNPILDCDKRSDSIKSLPKSTDTSSKPIVQTYLQNSETKNNKEERDMNANQVHKVFTIDRKEQSASEKLQNVSNMVQVIVLPIIVPNNNAPSSPFKLTIQSSSMQQKEQQQEKQGQQQEVQPPQESQPQQQTQNSELRQELIQNCIYDIEDNSDDEVQEVLRIVRRCSTNSEVNHESPTRFEQEMLVQDAIKDMKKMEEGGWHLLDKKISEATKKRKRNTKTNSKGSDVNDESAKKKKKTISEPNSDSNLKNLTGEKYISNAKEHAAKVQSYNSIVTMWASDNVKENLTCNKNVDVSSEMLRRYGINYYNEVFEINNNTENIQEPVSRFLVPCSGGIENRSNGPAVIDLVYGTDE</sequence>
<evidence type="ECO:0000259" key="3">
    <source>
        <dbReference type="PROSITE" id="PS50157"/>
    </source>
</evidence>
<feature type="domain" description="C2H2-type" evidence="3">
    <location>
        <begin position="29"/>
        <end position="57"/>
    </location>
</feature>
<dbReference type="Proteomes" id="UP000250275">
    <property type="component" value="Unassembled WGS sequence"/>
</dbReference>
<protein>
    <recommendedName>
        <fullName evidence="3">C2H2-type domain-containing protein</fullName>
    </recommendedName>
</protein>
<keyword evidence="1" id="KW-0862">Zinc</keyword>
<dbReference type="InterPro" id="IPR013087">
    <property type="entry name" value="Znf_C2H2_type"/>
</dbReference>
<feature type="region of interest" description="Disordered" evidence="2">
    <location>
        <begin position="491"/>
        <end position="531"/>
    </location>
</feature>
<proteinExistence type="predicted"/>
<keyword evidence="1" id="KW-0479">Metal-binding</keyword>
<feature type="compositionally biased region" description="Polar residues" evidence="2">
    <location>
        <begin position="521"/>
        <end position="531"/>
    </location>
</feature>
<evidence type="ECO:0000256" key="2">
    <source>
        <dbReference type="SAM" id="MobiDB-lite"/>
    </source>
</evidence>
<keyword evidence="1" id="KW-0863">Zinc-finger</keyword>
<reference evidence="4 5" key="1">
    <citation type="submission" date="2015-07" db="EMBL/GenBank/DDBJ databases">
        <title>The genome of Eufriesea mexicana.</title>
        <authorList>
            <person name="Pan H."/>
            <person name="Kapheim K."/>
        </authorList>
    </citation>
    <scope>NUCLEOTIDE SEQUENCE [LARGE SCALE GENOMIC DNA]</scope>
    <source>
        <strain evidence="4">0111107269</strain>
        <tissue evidence="4">Whole body</tissue>
    </source>
</reference>
<accession>A0A310SFY4</accession>
<dbReference type="OrthoDB" id="7527567at2759"/>
<evidence type="ECO:0000313" key="4">
    <source>
        <dbReference type="EMBL" id="OAD53981.1"/>
    </source>
</evidence>
<feature type="region of interest" description="Disordered" evidence="2">
    <location>
        <begin position="373"/>
        <end position="415"/>
    </location>
</feature>
<name>A0A310SFY4_9HYME</name>
<organism evidence="4 5">
    <name type="scientific">Eufriesea mexicana</name>
    <dbReference type="NCBI Taxonomy" id="516756"/>
    <lineage>
        <taxon>Eukaryota</taxon>
        <taxon>Metazoa</taxon>
        <taxon>Ecdysozoa</taxon>
        <taxon>Arthropoda</taxon>
        <taxon>Hexapoda</taxon>
        <taxon>Insecta</taxon>
        <taxon>Pterygota</taxon>
        <taxon>Neoptera</taxon>
        <taxon>Endopterygota</taxon>
        <taxon>Hymenoptera</taxon>
        <taxon>Apocrita</taxon>
        <taxon>Aculeata</taxon>
        <taxon>Apoidea</taxon>
        <taxon>Anthophila</taxon>
        <taxon>Apidae</taxon>
        <taxon>Eufriesea</taxon>
    </lineage>
</organism>
<dbReference type="EMBL" id="KQ765323">
    <property type="protein sequence ID" value="OAD53981.1"/>
    <property type="molecule type" value="Genomic_DNA"/>
</dbReference>
<keyword evidence="5" id="KW-1185">Reference proteome</keyword>
<gene>
    <name evidence="4" type="ORF">WN48_08495</name>
</gene>
<evidence type="ECO:0000256" key="1">
    <source>
        <dbReference type="PROSITE-ProRule" id="PRU00042"/>
    </source>
</evidence>
<dbReference type="GO" id="GO:0008270">
    <property type="term" value="F:zinc ion binding"/>
    <property type="evidence" value="ECO:0007669"/>
    <property type="project" value="UniProtKB-KW"/>
</dbReference>
<dbReference type="AlphaFoldDB" id="A0A310SFY4"/>
<evidence type="ECO:0000313" key="5">
    <source>
        <dbReference type="Proteomes" id="UP000250275"/>
    </source>
</evidence>
<feature type="compositionally biased region" description="Low complexity" evidence="2">
    <location>
        <begin position="379"/>
        <end position="415"/>
    </location>
</feature>